<evidence type="ECO:0008006" key="4">
    <source>
        <dbReference type="Google" id="ProtNLM"/>
    </source>
</evidence>
<dbReference type="InterPro" id="IPR046705">
    <property type="entry name" value="DUF6778"/>
</dbReference>
<dbReference type="EMBL" id="CYSE01000002">
    <property type="protein sequence ID" value="CUH77561.1"/>
    <property type="molecule type" value="Genomic_DNA"/>
</dbReference>
<dbReference type="PROSITE" id="PS51257">
    <property type="entry name" value="PROKAR_LIPOPROTEIN"/>
    <property type="match status" value="1"/>
</dbReference>
<evidence type="ECO:0000313" key="3">
    <source>
        <dbReference type="Proteomes" id="UP000054935"/>
    </source>
</evidence>
<keyword evidence="1" id="KW-0732">Signal</keyword>
<dbReference type="Proteomes" id="UP000054935">
    <property type="component" value="Unassembled WGS sequence"/>
</dbReference>
<feature type="chain" id="PRO_5006015722" description="Lipoprotein" evidence="1">
    <location>
        <begin position="21"/>
        <end position="236"/>
    </location>
</feature>
<dbReference type="STRING" id="441103.TRN7648_01540"/>
<accession>A0A0N7LZG0</accession>
<protein>
    <recommendedName>
        <fullName evidence="4">Lipoprotein</fullName>
    </recommendedName>
</protein>
<organism evidence="2 3">
    <name type="scientific">Tropicibacter naphthalenivorans</name>
    <dbReference type="NCBI Taxonomy" id="441103"/>
    <lineage>
        <taxon>Bacteria</taxon>
        <taxon>Pseudomonadati</taxon>
        <taxon>Pseudomonadota</taxon>
        <taxon>Alphaproteobacteria</taxon>
        <taxon>Rhodobacterales</taxon>
        <taxon>Roseobacteraceae</taxon>
        <taxon>Tropicibacter</taxon>
    </lineage>
</organism>
<evidence type="ECO:0000313" key="2">
    <source>
        <dbReference type="EMBL" id="CUH77561.1"/>
    </source>
</evidence>
<name>A0A0N7LZG0_9RHOB</name>
<sequence length="236" mass="25689">MTLARIAATLGLMAALSACGGTPVTRNVPYEALPPVAQLEAPEGYRQASVTTDTIEGQAVPDRPAALAPVQISTYSIKIPQELTVSEANLYHPMSDIVWREDPRGNRKAQVGAILQEAMERSRGTLKGGQEVQVDLTLRRFHSLSEKARYTIGGMQTIFFDLRVSDVKTGAVVMDRLVKVNFKGFGGRKALDAEAQGITQRKRILHHVSRAITAELTLPGGWNDQDNKLDTALGQI</sequence>
<keyword evidence="3" id="KW-1185">Reference proteome</keyword>
<dbReference type="RefSeq" id="WP_143595799.1">
    <property type="nucleotide sequence ID" value="NZ_CYSE01000002.1"/>
</dbReference>
<dbReference type="AlphaFoldDB" id="A0A0N7LZG0"/>
<feature type="signal peptide" evidence="1">
    <location>
        <begin position="1"/>
        <end position="20"/>
    </location>
</feature>
<dbReference type="Pfam" id="PF20569">
    <property type="entry name" value="DUF6778"/>
    <property type="match status" value="1"/>
</dbReference>
<dbReference type="OrthoDB" id="7836640at2"/>
<evidence type="ECO:0000256" key="1">
    <source>
        <dbReference type="SAM" id="SignalP"/>
    </source>
</evidence>
<proteinExistence type="predicted"/>
<gene>
    <name evidence="2" type="ORF">TRN7648_01540</name>
</gene>
<reference evidence="2 3" key="1">
    <citation type="submission" date="2015-09" db="EMBL/GenBank/DDBJ databases">
        <authorList>
            <consortium name="Swine Surveillance"/>
        </authorList>
    </citation>
    <scope>NUCLEOTIDE SEQUENCE [LARGE SCALE GENOMIC DNA]</scope>
    <source>
        <strain evidence="2 3">CECT 7648</strain>
    </source>
</reference>